<evidence type="ECO:0000313" key="2">
    <source>
        <dbReference type="EMBL" id="KAJ8894240.1"/>
    </source>
</evidence>
<dbReference type="PANTHER" id="PTHR37984:SF5">
    <property type="entry name" value="PROTEIN NYNRIN-LIKE"/>
    <property type="match status" value="1"/>
</dbReference>
<dbReference type="EMBL" id="JARBHB010000002">
    <property type="protein sequence ID" value="KAJ8894240.1"/>
    <property type="molecule type" value="Genomic_DNA"/>
</dbReference>
<proteinExistence type="predicted"/>
<dbReference type="Gene3D" id="3.30.420.10">
    <property type="entry name" value="Ribonuclease H-like superfamily/Ribonuclease H"/>
    <property type="match status" value="1"/>
</dbReference>
<dbReference type="SUPFAM" id="SSF53098">
    <property type="entry name" value="Ribonuclease H-like"/>
    <property type="match status" value="1"/>
</dbReference>
<protein>
    <recommendedName>
        <fullName evidence="1">Integrase catalytic domain-containing protein</fullName>
    </recommendedName>
</protein>
<gene>
    <name evidence="2" type="ORF">PR048_006852</name>
</gene>
<name>A0ABQ9IC28_9NEOP</name>
<dbReference type="InterPro" id="IPR001584">
    <property type="entry name" value="Integrase_cat-core"/>
</dbReference>
<evidence type="ECO:0000259" key="1">
    <source>
        <dbReference type="PROSITE" id="PS50994"/>
    </source>
</evidence>
<accession>A0ABQ9IC28</accession>
<sequence length="371" mass="43122">MKNNLAPLIRSLGMRLGGRKFATYLEHSELNLFTDDQVFTWLYSHPNHIGKIGRWIMRLNHFRFNIIHIKGKENVIAECLSIISSDSMPVNNFEEEGSSDKEYVMIRTMPEAFTNFPDWQKEDVECQEITKLLDLGNSPNYCLDKGIIYFVDRSKRKTTYYLNISIIQLADIWGRKNCILIFVYGFRKFNILLPLRDMKVGNISKVLIDRVWKIFGGSELLISDNASYFNSRIIKDMCFELGVKHVNMSPYYPCPNLVEWVNKNIKVALRIFHNSEQHGWNLNISELSLAFNSVPQSKVFLGRELPSPLLNIWGIPSECLDVSNKKELENPWQQAYANLEKAMRSIAKKYNQVTLDNPYDVGELVLCRKIY</sequence>
<organism evidence="2 3">
    <name type="scientific">Dryococelus australis</name>
    <dbReference type="NCBI Taxonomy" id="614101"/>
    <lineage>
        <taxon>Eukaryota</taxon>
        <taxon>Metazoa</taxon>
        <taxon>Ecdysozoa</taxon>
        <taxon>Arthropoda</taxon>
        <taxon>Hexapoda</taxon>
        <taxon>Insecta</taxon>
        <taxon>Pterygota</taxon>
        <taxon>Neoptera</taxon>
        <taxon>Polyneoptera</taxon>
        <taxon>Phasmatodea</taxon>
        <taxon>Verophasmatodea</taxon>
        <taxon>Anareolatae</taxon>
        <taxon>Phasmatidae</taxon>
        <taxon>Eurycanthinae</taxon>
        <taxon>Dryococelus</taxon>
    </lineage>
</organism>
<dbReference type="InterPro" id="IPR036397">
    <property type="entry name" value="RNaseH_sf"/>
</dbReference>
<keyword evidence="3" id="KW-1185">Reference proteome</keyword>
<comment type="caution">
    <text evidence="2">The sequence shown here is derived from an EMBL/GenBank/DDBJ whole genome shotgun (WGS) entry which is preliminary data.</text>
</comment>
<dbReference type="PANTHER" id="PTHR37984">
    <property type="entry name" value="PROTEIN CBG26694"/>
    <property type="match status" value="1"/>
</dbReference>
<evidence type="ECO:0000313" key="3">
    <source>
        <dbReference type="Proteomes" id="UP001159363"/>
    </source>
</evidence>
<dbReference type="Proteomes" id="UP001159363">
    <property type="component" value="Chromosome 2"/>
</dbReference>
<dbReference type="InterPro" id="IPR050951">
    <property type="entry name" value="Retrovirus_Pol_polyprotein"/>
</dbReference>
<feature type="domain" description="Integrase catalytic" evidence="1">
    <location>
        <begin position="135"/>
        <end position="314"/>
    </location>
</feature>
<reference evidence="2 3" key="1">
    <citation type="submission" date="2023-02" db="EMBL/GenBank/DDBJ databases">
        <title>LHISI_Scaffold_Assembly.</title>
        <authorList>
            <person name="Stuart O.P."/>
            <person name="Cleave R."/>
            <person name="Magrath M.J.L."/>
            <person name="Mikheyev A.S."/>
        </authorList>
    </citation>
    <scope>NUCLEOTIDE SEQUENCE [LARGE SCALE GENOMIC DNA]</scope>
    <source>
        <strain evidence="2">Daus_M_001</strain>
        <tissue evidence="2">Leg muscle</tissue>
    </source>
</reference>
<dbReference type="InterPro" id="IPR012337">
    <property type="entry name" value="RNaseH-like_sf"/>
</dbReference>
<dbReference type="PROSITE" id="PS50994">
    <property type="entry name" value="INTEGRASE"/>
    <property type="match status" value="1"/>
</dbReference>